<organism evidence="2 3">
    <name type="scientific">Cohnella xylanilytica</name>
    <dbReference type="NCBI Taxonomy" id="557555"/>
    <lineage>
        <taxon>Bacteria</taxon>
        <taxon>Bacillati</taxon>
        <taxon>Bacillota</taxon>
        <taxon>Bacilli</taxon>
        <taxon>Bacillales</taxon>
        <taxon>Paenibacillaceae</taxon>
        <taxon>Cohnella</taxon>
    </lineage>
</organism>
<dbReference type="InterPro" id="IPR023210">
    <property type="entry name" value="NADP_OxRdtase_dom"/>
</dbReference>
<proteinExistence type="predicted"/>
<feature type="domain" description="NADP-dependent oxidoreductase" evidence="1">
    <location>
        <begin position="3"/>
        <end position="266"/>
    </location>
</feature>
<dbReference type="CDD" id="cd19097">
    <property type="entry name" value="AKR_unchar"/>
    <property type="match status" value="1"/>
</dbReference>
<protein>
    <submittedName>
        <fullName evidence="2">Aldo/keto reductase</fullName>
    </submittedName>
</protein>
<evidence type="ECO:0000313" key="3">
    <source>
        <dbReference type="Proteomes" id="UP000553776"/>
    </source>
</evidence>
<evidence type="ECO:0000259" key="1">
    <source>
        <dbReference type="Pfam" id="PF00248"/>
    </source>
</evidence>
<dbReference type="Gene3D" id="3.20.20.100">
    <property type="entry name" value="NADP-dependent oxidoreductase domain"/>
    <property type="match status" value="1"/>
</dbReference>
<dbReference type="Pfam" id="PF00248">
    <property type="entry name" value="Aldo_ket_red"/>
    <property type="match status" value="1"/>
</dbReference>
<dbReference type="PANTHER" id="PTHR43312:SF1">
    <property type="entry name" value="NADP-DEPENDENT OXIDOREDUCTASE DOMAIN-CONTAINING PROTEIN"/>
    <property type="match status" value="1"/>
</dbReference>
<dbReference type="PANTHER" id="PTHR43312">
    <property type="entry name" value="D-THREO-ALDOSE 1-DEHYDROGENASE"/>
    <property type="match status" value="1"/>
</dbReference>
<gene>
    <name evidence="2" type="ORF">H7B90_15740</name>
</gene>
<dbReference type="RefSeq" id="WP_185136851.1">
    <property type="nucleotide sequence ID" value="NZ_JACJVR010000060.1"/>
</dbReference>
<evidence type="ECO:0000313" key="2">
    <source>
        <dbReference type="EMBL" id="MBB6692862.1"/>
    </source>
</evidence>
<dbReference type="Proteomes" id="UP000553776">
    <property type="component" value="Unassembled WGS sequence"/>
</dbReference>
<dbReference type="EMBL" id="JACJVR010000060">
    <property type="protein sequence ID" value="MBB6692862.1"/>
    <property type="molecule type" value="Genomic_DNA"/>
</dbReference>
<accession>A0A841U0E6</accession>
<dbReference type="SUPFAM" id="SSF51430">
    <property type="entry name" value="NAD(P)-linked oxidoreductase"/>
    <property type="match status" value="1"/>
</dbReference>
<dbReference type="InterPro" id="IPR053135">
    <property type="entry name" value="AKR2_Oxidoreductase"/>
</dbReference>
<sequence>MRLAIGSVQFGMEYGVGGKGKVPFQEVAAIVSYARQAGIDMIDTAPRYGDSETILGQIKDGFVFPRIVTKTPHFPGEWIGPEQIGFMETTFRQSLRNLRRNPVYAVLVHLAEDLLKPGSERIYERMQAWKEEGLTEKIGFSVYTGEEIDRVLDRFPGFEVVQLPINVLDQRLVASGHLVELKDAGIEIQARSVFLQGLLLMDPARLPDGLSRFRPALEELRRRWEKLGLTPVAGAMAFIRSLPEIDDAIVGVHSLQQLREVHRAFADKPAVHVPFEEYSLNRETDLLDPRRW</sequence>
<reference evidence="2 3" key="1">
    <citation type="submission" date="2020-08" db="EMBL/GenBank/DDBJ databases">
        <title>Cohnella phylogeny.</title>
        <authorList>
            <person name="Dunlap C."/>
        </authorList>
    </citation>
    <scope>NUCLEOTIDE SEQUENCE [LARGE SCALE GENOMIC DNA]</scope>
    <source>
        <strain evidence="2 3">DSM 25239</strain>
    </source>
</reference>
<dbReference type="InterPro" id="IPR036812">
    <property type="entry name" value="NAD(P)_OxRdtase_dom_sf"/>
</dbReference>
<dbReference type="AlphaFoldDB" id="A0A841U0E6"/>
<comment type="caution">
    <text evidence="2">The sequence shown here is derived from an EMBL/GenBank/DDBJ whole genome shotgun (WGS) entry which is preliminary data.</text>
</comment>
<name>A0A841U0E6_9BACL</name>
<keyword evidence="3" id="KW-1185">Reference proteome</keyword>